<evidence type="ECO:0000256" key="5">
    <source>
        <dbReference type="ARBA" id="ARBA00023136"/>
    </source>
</evidence>
<evidence type="ECO:0000256" key="4">
    <source>
        <dbReference type="ARBA" id="ARBA00022989"/>
    </source>
</evidence>
<keyword evidence="2" id="KW-1003">Cell membrane</keyword>
<feature type="transmembrane region" description="Helical" evidence="6">
    <location>
        <begin position="36"/>
        <end position="53"/>
    </location>
</feature>
<dbReference type="InterPro" id="IPR050833">
    <property type="entry name" value="Poly_Biosynth_Transport"/>
</dbReference>
<proteinExistence type="predicted"/>
<protein>
    <recommendedName>
        <fullName evidence="9">Polysaccharide biosynthesis protein</fullName>
    </recommendedName>
</protein>
<keyword evidence="4 6" id="KW-1133">Transmembrane helix</keyword>
<evidence type="ECO:0000256" key="3">
    <source>
        <dbReference type="ARBA" id="ARBA00022692"/>
    </source>
</evidence>
<sequence length="404" mass="47350">MIVIKSIYSLILRGGGLLGGFLSVLCISRWLSPSEAGLFFNIVSFLIAFALFSRLGQDKSLIPEVIESKTDSKIIANALSISLYPFFVFSLAWFLIFDIKYIWMVFFLYLMIFNNIISSYFKAKFKSNFSILFENSFIYSILLILLLIHFFIREKNMNLDNVIYLYCMSIAIQSLLIFFYDKAWFIEVVREIKVIDIGDFFYILFKLKGFIIIAYLGHLLRFLPILVLMVYFDLEDLASYKVIEQISMSSGVIIVAVSSLYSPYYAKYKSNWSELKIYFIQSIRISIILGLFFVLFMLYIKDAYFLFSKFNYIKYGNIYFVFLIASFFNVISAPFYNVLIMTKKQKIALKALFFSISISLFFIFISIFYGSLFILSLSQTVFYFSILLFSIFYVLMECKKNYIE</sequence>
<keyword evidence="8" id="KW-1185">Reference proteome</keyword>
<feature type="transmembrane region" description="Helical" evidence="6">
    <location>
        <begin position="351"/>
        <end position="374"/>
    </location>
</feature>
<organism evidence="7 8">
    <name type="scientific">Suttonella indologenes</name>
    <dbReference type="NCBI Taxonomy" id="13276"/>
    <lineage>
        <taxon>Bacteria</taxon>
        <taxon>Pseudomonadati</taxon>
        <taxon>Pseudomonadota</taxon>
        <taxon>Gammaproteobacteria</taxon>
        <taxon>Cardiobacteriales</taxon>
        <taxon>Cardiobacteriaceae</taxon>
        <taxon>Suttonella</taxon>
    </lineage>
</organism>
<feature type="transmembrane region" description="Helical" evidence="6">
    <location>
        <begin position="318"/>
        <end position="339"/>
    </location>
</feature>
<feature type="transmembrane region" description="Helical" evidence="6">
    <location>
        <begin position="380"/>
        <end position="396"/>
    </location>
</feature>
<feature type="transmembrane region" description="Helical" evidence="6">
    <location>
        <begin position="132"/>
        <end position="151"/>
    </location>
</feature>
<feature type="transmembrane region" description="Helical" evidence="6">
    <location>
        <begin position="210"/>
        <end position="234"/>
    </location>
</feature>
<feature type="transmembrane region" description="Helical" evidence="6">
    <location>
        <begin position="163"/>
        <end position="180"/>
    </location>
</feature>
<evidence type="ECO:0000313" key="8">
    <source>
        <dbReference type="Proteomes" id="UP000254575"/>
    </source>
</evidence>
<keyword evidence="3 6" id="KW-0812">Transmembrane</keyword>
<evidence type="ECO:0000256" key="6">
    <source>
        <dbReference type="SAM" id="Phobius"/>
    </source>
</evidence>
<reference evidence="7 8" key="1">
    <citation type="submission" date="2018-06" db="EMBL/GenBank/DDBJ databases">
        <authorList>
            <consortium name="Pathogen Informatics"/>
            <person name="Doyle S."/>
        </authorList>
    </citation>
    <scope>NUCLEOTIDE SEQUENCE [LARGE SCALE GENOMIC DNA]</scope>
    <source>
        <strain evidence="7 8">NCTC10717</strain>
    </source>
</reference>
<comment type="subcellular location">
    <subcellularLocation>
        <location evidence="1">Cell membrane</location>
        <topology evidence="1">Multi-pass membrane protein</topology>
    </subcellularLocation>
</comment>
<name>A0A380N1W1_9GAMM</name>
<feature type="transmembrane region" description="Helical" evidence="6">
    <location>
        <begin position="246"/>
        <end position="266"/>
    </location>
</feature>
<feature type="transmembrane region" description="Helical" evidence="6">
    <location>
        <begin position="278"/>
        <end position="298"/>
    </location>
</feature>
<feature type="transmembrane region" description="Helical" evidence="6">
    <location>
        <begin position="7"/>
        <end position="30"/>
    </location>
</feature>
<dbReference type="Proteomes" id="UP000254575">
    <property type="component" value="Unassembled WGS sequence"/>
</dbReference>
<accession>A0A380N1W1</accession>
<keyword evidence="5 6" id="KW-0472">Membrane</keyword>
<dbReference type="GO" id="GO:0005886">
    <property type="term" value="C:plasma membrane"/>
    <property type="evidence" value="ECO:0007669"/>
    <property type="project" value="UniProtKB-SubCell"/>
</dbReference>
<feature type="transmembrane region" description="Helical" evidence="6">
    <location>
        <begin position="74"/>
        <end position="95"/>
    </location>
</feature>
<evidence type="ECO:0000313" key="7">
    <source>
        <dbReference type="EMBL" id="SUO97901.1"/>
    </source>
</evidence>
<dbReference type="PANTHER" id="PTHR30250">
    <property type="entry name" value="PST FAMILY PREDICTED COLANIC ACID TRANSPORTER"/>
    <property type="match status" value="1"/>
</dbReference>
<feature type="transmembrane region" description="Helical" evidence="6">
    <location>
        <begin position="101"/>
        <end position="120"/>
    </location>
</feature>
<dbReference type="EMBL" id="UHIA01000004">
    <property type="protein sequence ID" value="SUO97901.1"/>
    <property type="molecule type" value="Genomic_DNA"/>
</dbReference>
<gene>
    <name evidence="7" type="ORF">NCTC10717_01677</name>
</gene>
<evidence type="ECO:0000256" key="1">
    <source>
        <dbReference type="ARBA" id="ARBA00004651"/>
    </source>
</evidence>
<dbReference type="PANTHER" id="PTHR30250:SF11">
    <property type="entry name" value="O-ANTIGEN TRANSPORTER-RELATED"/>
    <property type="match status" value="1"/>
</dbReference>
<evidence type="ECO:0008006" key="9">
    <source>
        <dbReference type="Google" id="ProtNLM"/>
    </source>
</evidence>
<dbReference type="AlphaFoldDB" id="A0A380N1W1"/>
<evidence type="ECO:0000256" key="2">
    <source>
        <dbReference type="ARBA" id="ARBA00022475"/>
    </source>
</evidence>